<feature type="compositionally biased region" description="Acidic residues" evidence="1">
    <location>
        <begin position="451"/>
        <end position="469"/>
    </location>
</feature>
<protein>
    <recommendedName>
        <fullName evidence="4">SAP domain-containing protein</fullName>
    </recommendedName>
</protein>
<feature type="compositionally biased region" description="Basic residues" evidence="1">
    <location>
        <begin position="55"/>
        <end position="64"/>
    </location>
</feature>
<feature type="region of interest" description="Disordered" evidence="1">
    <location>
        <begin position="133"/>
        <end position="162"/>
    </location>
</feature>
<feature type="compositionally biased region" description="Acidic residues" evidence="1">
    <location>
        <begin position="697"/>
        <end position="711"/>
    </location>
</feature>
<feature type="compositionally biased region" description="Basic residues" evidence="1">
    <location>
        <begin position="859"/>
        <end position="876"/>
    </location>
</feature>
<name>A0A813GZH1_POLGL</name>
<feature type="region of interest" description="Disordered" evidence="1">
    <location>
        <begin position="1563"/>
        <end position="1593"/>
    </location>
</feature>
<feature type="region of interest" description="Disordered" evidence="1">
    <location>
        <begin position="817"/>
        <end position="944"/>
    </location>
</feature>
<feature type="compositionally biased region" description="Low complexity" evidence="1">
    <location>
        <begin position="922"/>
        <end position="935"/>
    </location>
</feature>
<feature type="compositionally biased region" description="Basic residues" evidence="1">
    <location>
        <begin position="9"/>
        <end position="20"/>
    </location>
</feature>
<comment type="caution">
    <text evidence="2">The sequence shown here is derived from an EMBL/GenBank/DDBJ whole genome shotgun (WGS) entry which is preliminary data.</text>
</comment>
<feature type="region of interest" description="Disordered" evidence="1">
    <location>
        <begin position="1401"/>
        <end position="1501"/>
    </location>
</feature>
<accession>A0A813GZH1</accession>
<evidence type="ECO:0008006" key="4">
    <source>
        <dbReference type="Google" id="ProtNLM"/>
    </source>
</evidence>
<feature type="compositionally biased region" description="Basic and acidic residues" evidence="1">
    <location>
        <begin position="622"/>
        <end position="633"/>
    </location>
</feature>
<gene>
    <name evidence="2" type="ORF">PGLA1383_LOCUS46994</name>
</gene>
<feature type="compositionally biased region" description="Polar residues" evidence="1">
    <location>
        <begin position="678"/>
        <end position="693"/>
    </location>
</feature>
<feature type="compositionally biased region" description="Basic residues" evidence="1">
    <location>
        <begin position="1570"/>
        <end position="1593"/>
    </location>
</feature>
<keyword evidence="3" id="KW-1185">Reference proteome</keyword>
<feature type="compositionally biased region" description="Basic and acidic residues" evidence="1">
    <location>
        <begin position="100"/>
        <end position="109"/>
    </location>
</feature>
<feature type="compositionally biased region" description="Polar residues" evidence="1">
    <location>
        <begin position="1320"/>
        <end position="1335"/>
    </location>
</feature>
<feature type="compositionally biased region" description="Acidic residues" evidence="1">
    <location>
        <begin position="576"/>
        <end position="590"/>
    </location>
</feature>
<feature type="compositionally biased region" description="Basic and acidic residues" evidence="1">
    <location>
        <begin position="743"/>
        <end position="753"/>
    </location>
</feature>
<feature type="compositionally biased region" description="Polar residues" evidence="1">
    <location>
        <begin position="557"/>
        <end position="572"/>
    </location>
</feature>
<feature type="compositionally biased region" description="Acidic residues" evidence="1">
    <location>
        <begin position="326"/>
        <end position="346"/>
    </location>
</feature>
<feature type="compositionally biased region" description="Polar residues" evidence="1">
    <location>
        <begin position="1443"/>
        <end position="1454"/>
    </location>
</feature>
<proteinExistence type="predicted"/>
<feature type="compositionally biased region" description="Basic and acidic residues" evidence="1">
    <location>
        <begin position="824"/>
        <end position="844"/>
    </location>
</feature>
<feature type="compositionally biased region" description="Basic and acidic residues" evidence="1">
    <location>
        <begin position="376"/>
        <end position="387"/>
    </location>
</feature>
<evidence type="ECO:0000313" key="2">
    <source>
        <dbReference type="EMBL" id="CAE8630773.1"/>
    </source>
</evidence>
<feature type="region of interest" description="Disordered" evidence="1">
    <location>
        <begin position="1295"/>
        <end position="1379"/>
    </location>
</feature>
<feature type="region of interest" description="Disordered" evidence="1">
    <location>
        <begin position="233"/>
        <end position="774"/>
    </location>
</feature>
<feature type="region of interest" description="Disordered" evidence="1">
    <location>
        <begin position="1"/>
        <end position="77"/>
    </location>
</feature>
<dbReference type="EMBL" id="CAJNNV010029955">
    <property type="protein sequence ID" value="CAE8630773.1"/>
    <property type="molecule type" value="Genomic_DNA"/>
</dbReference>
<feature type="compositionally biased region" description="Polar residues" evidence="1">
    <location>
        <begin position="432"/>
        <end position="447"/>
    </location>
</feature>
<evidence type="ECO:0000313" key="3">
    <source>
        <dbReference type="Proteomes" id="UP000654075"/>
    </source>
</evidence>
<dbReference type="Proteomes" id="UP000654075">
    <property type="component" value="Unassembled WGS sequence"/>
</dbReference>
<reference evidence="2" key="1">
    <citation type="submission" date="2021-02" db="EMBL/GenBank/DDBJ databases">
        <authorList>
            <person name="Dougan E. K."/>
            <person name="Rhodes N."/>
            <person name="Thang M."/>
            <person name="Chan C."/>
        </authorList>
    </citation>
    <scope>NUCLEOTIDE SEQUENCE</scope>
</reference>
<evidence type="ECO:0000256" key="1">
    <source>
        <dbReference type="SAM" id="MobiDB-lite"/>
    </source>
</evidence>
<feature type="compositionally biased region" description="Basic and acidic residues" evidence="1">
    <location>
        <begin position="501"/>
        <end position="512"/>
    </location>
</feature>
<feature type="non-terminal residue" evidence="2">
    <location>
        <position position="1"/>
    </location>
</feature>
<feature type="compositionally biased region" description="Polar residues" evidence="1">
    <location>
        <begin position="263"/>
        <end position="282"/>
    </location>
</feature>
<feature type="compositionally biased region" description="Basic and acidic residues" evidence="1">
    <location>
        <begin position="989"/>
        <end position="1015"/>
    </location>
</feature>
<organism evidence="2 3">
    <name type="scientific">Polarella glacialis</name>
    <name type="common">Dinoflagellate</name>
    <dbReference type="NCBI Taxonomy" id="89957"/>
    <lineage>
        <taxon>Eukaryota</taxon>
        <taxon>Sar</taxon>
        <taxon>Alveolata</taxon>
        <taxon>Dinophyceae</taxon>
        <taxon>Suessiales</taxon>
        <taxon>Suessiaceae</taxon>
        <taxon>Polarella</taxon>
    </lineage>
</organism>
<feature type="compositionally biased region" description="Low complexity" evidence="1">
    <location>
        <begin position="1466"/>
        <end position="1478"/>
    </location>
</feature>
<feature type="compositionally biased region" description="Polar residues" evidence="1">
    <location>
        <begin position="513"/>
        <end position="529"/>
    </location>
</feature>
<feature type="compositionally biased region" description="Basic and acidic residues" evidence="1">
    <location>
        <begin position="21"/>
        <end position="54"/>
    </location>
</feature>
<feature type="region of interest" description="Disordered" evidence="1">
    <location>
        <begin position="1138"/>
        <end position="1160"/>
    </location>
</feature>
<feature type="region of interest" description="Disordered" evidence="1">
    <location>
        <begin position="969"/>
        <end position="1121"/>
    </location>
</feature>
<sequence>MAKDDTGKYVKKWRRKRRQRAKDESSRKEDETSRKEGETSRKEDEISRKETPEKKRSRQSRQRPCKAGEEPEAEKEEALIAEWTSRLAGSLQKEQAWAALHDKKKERSKVTGRRSGPPQEVLNLLTCHRLGTSEVGQPEDTTNSGFSEGLRRNRSAGSQMGDAGPSLLTAQAGLTIELACAIARVVAVPVIMLRQTALRRSGNKGAIVCLLQVVGQLDTRRCRIRKLEEIREAKQEEEQEDEKNDSACETNSGPSWEKKQRQDQTPSPLTSPPESFRSTNKEGASAKADVAPETDEEGSQEGLQAGGSLQSLTRVMERSSGIHQEEEVEDPEEEDEEEEEDQVGEAEDAKAKEEQTATTRDAPEEEAETMGEGGVETEKQGAERHEMLNSTTLEAEEAQQTPTTATDHRKEVASATADAAPETDGEGLQAGGSLQSLTKVMETSSGIHQEEEVEDTEEEEEEEEEDQAGEAEGAKAEEEQTATTRDTPEEEAETMGEGGLETEKQGAERDEMLNSTTLEAEEAQQTLTRATDHRKEVASAKADVVPETDGEGLQAGDSLQSLTKVMETSSGIHQEEEVEDTEEEEEDQAGEAEGAKAEEEQTATTRDTPEEEAETMGEGGLETEKQGAERDEVLNSTTLEAEEAQQTLTRATDHRKEVASAKADVVPETDGEGLQAGDSLQSLTKVMETSSGIHQEEEVEDTEEEEEDQAGEAEGAKAEEEQTATTRDTPEEEAETMGEGGLETEKQGAERDASTIPEQEESAPAIAIDPASQVEMSAADATLVEVPATEQVEDAAWSEATEVKLAAAALELESEIPKAADNSSAHHEAELARGSDQESSKIEDVLDDQIFSEIETGRKSRAKKKESAMPKRKACVKKKESAMPKRKAAGDVAAPALSNLLGDEQSAEAGPKKRRGRLTRNAKAGAGAETATVEALEGRAQPPGGLQAAPVNIYNLPYGPAIFAESIQSKKPEWNSWTTSVESTARGPNEFRRLRRVVEPELTKAEESAQEKFSEDAPGEGSQPAAERQDLGASGEIPECATQLYVDEVRANDSSASAAGPGRPESGEQRAEEFASSGEIPECATQLYVDEVRASDASASAAGQGGRESGEQRAEELAASGEIPECATQLYVDEVRASDASASAAGQGGPESDEQRAEELAAAGEIPECAKERYVALMKFGCDQVKVRLGTAGVKKTGTKQQMVIRLVSHEFRASDASASAAEQGRPESGEQRAEELAALGEIPECAKERYLALMTLGKEQVKAMLRTPEMPLTGTKQQMVIRLVRYLADWAPARDDSGAFTTQPAPEPKARSRSRKPKVSSTSLAAQRPETCTSHALPAAARGEAGCREQKQSQDALQGGAPSGLDSELPSSRGQKRAAALFASEAEALFASPAYRRGMEKWQGGRGGARSSSSARGKRNLQPEGERHGRRRKQDKLPESSLDAQNAIVATTPKTRRERTRSSPTAADVVDVTRAATPSSKRQRSLRDIGSAATSPAARSELFQRCFRKEGRPSPVSRRLSPKLLVGLRLRLTQGSLLKRRKRTSGREPSDLVRTLVFAEEESPAHTGRIARRMPKSKASKKREARAPWRPK</sequence>
<feature type="region of interest" description="Disordered" evidence="1">
    <location>
        <begin position="98"/>
        <end position="119"/>
    </location>
</feature>
<feature type="compositionally biased region" description="Polar residues" evidence="1">
    <location>
        <begin position="634"/>
        <end position="650"/>
    </location>
</feature>